<feature type="compositionally biased region" description="Polar residues" evidence="1">
    <location>
        <begin position="871"/>
        <end position="882"/>
    </location>
</feature>
<dbReference type="Proteomes" id="UP000029964">
    <property type="component" value="Unassembled WGS sequence"/>
</dbReference>
<accession>A0A086SYG5</accession>
<protein>
    <submittedName>
        <fullName evidence="2">Uncharacterized protein</fullName>
    </submittedName>
</protein>
<feature type="region of interest" description="Disordered" evidence="1">
    <location>
        <begin position="1"/>
        <end position="75"/>
    </location>
</feature>
<feature type="region of interest" description="Disordered" evidence="1">
    <location>
        <begin position="517"/>
        <end position="553"/>
    </location>
</feature>
<gene>
    <name evidence="2" type="ORF">ACRE_071400</name>
</gene>
<feature type="compositionally biased region" description="Acidic residues" evidence="1">
    <location>
        <begin position="795"/>
        <end position="810"/>
    </location>
</feature>
<dbReference type="STRING" id="857340.A0A086SYG5"/>
<dbReference type="OrthoDB" id="5376710at2759"/>
<sequence>MPEMLHRQPSESSASAGHSATGKKWGLRMMRRKPSNIHKEKGWATRSNDSDSHDSLGIRNDTGASSIHEAPDNNQRQLRELVQKMRSGPTGPKEVDNAYELYAKHKDRANALCYTILQDEFKPARHASNATETLARRTSSVESPIPLYDQRSSFSGRSLTEIVTGGAVGGRSTHVNDTGINIVREWRVHLESLAEWFKVNLAETYRKFEHDATPEMVEALFNSKKFRREAVHRMRNASVTRVMSADPQFFPRYEIRFRNYEKVKEELAKIRSLVQAGESGISPDRTVEEIVISPHGDAMLEFANIHPDPTGIEPPLRFRVTSHMLVETSPIFARMFSGHSKSIHMHDDDDINLHLPPPATRFICRDGSEAKLYRMPQFETNSQNCMAILLHAAHLHNDMVPREVTFDQFVAIAECCMRYKCTSPLELVVEHRWLPQWMHKGADDMPDGMLAISYAFGLRTLFTRMSKSAILNLVDERDLQSKPWPQKIKDKLWAVRCAKVAQVYACCTSTIQEYIRPPSRNPADDVQPINPSDLRGNSLHSGSALPQPAPSVLSTTPRCPKGSHWCDAGNLGWMMLVYNELNLLSQILRPNVLTHLPDSAQQPSRSLAQIVEALRRVPSPLSPIHRGGVCDPSMAFRAAVSDIFNSVSGLTLYDISGRSHGWALSKHREAEPQEVITWGLDRMAGYDRNHHSVATEFPEHVRLKVLSYIDELDDLHTAARINRLWYDTYKTHELYLMRNILRAGRVRSSPGAPPQHPILPKSISNAEEKVPKEISDEMRLNGPEDRGDILTLPGDVDDDSDDSEFDDGESMDGTPAPSITESLWIERQMTQVRSRSADPSMCARSPPQHPNAVPPPHPPPPCDVIAPPTHMTGSPRNKTPRTNGAAPKPQTHTKPAVTHTEFADEPPLTDEEARRILWPDAVDDDSSATPLPAPSRPVGEEGLREKFLLGDHFLAEGLEDKSLAVREDKQLLSEHERELGHLKRTAGGGGGGK</sequence>
<feature type="compositionally biased region" description="Basic and acidic residues" evidence="1">
    <location>
        <begin position="766"/>
        <end position="788"/>
    </location>
</feature>
<evidence type="ECO:0000313" key="3">
    <source>
        <dbReference type="Proteomes" id="UP000029964"/>
    </source>
</evidence>
<dbReference type="EMBL" id="JPKY01000103">
    <property type="protein sequence ID" value="KFH42147.1"/>
    <property type="molecule type" value="Genomic_DNA"/>
</dbReference>
<feature type="compositionally biased region" description="Basic residues" evidence="1">
    <location>
        <begin position="25"/>
        <end position="36"/>
    </location>
</feature>
<keyword evidence="3" id="KW-1185">Reference proteome</keyword>
<evidence type="ECO:0000313" key="2">
    <source>
        <dbReference type="EMBL" id="KFH42147.1"/>
    </source>
</evidence>
<evidence type="ECO:0000256" key="1">
    <source>
        <dbReference type="SAM" id="MobiDB-lite"/>
    </source>
</evidence>
<organism evidence="2 3">
    <name type="scientific">Hapsidospora chrysogenum (strain ATCC 11550 / CBS 779.69 / DSM 880 / IAM 14645 / JCM 23072 / IMI 49137)</name>
    <name type="common">Acremonium chrysogenum</name>
    <dbReference type="NCBI Taxonomy" id="857340"/>
    <lineage>
        <taxon>Eukaryota</taxon>
        <taxon>Fungi</taxon>
        <taxon>Dikarya</taxon>
        <taxon>Ascomycota</taxon>
        <taxon>Pezizomycotina</taxon>
        <taxon>Sordariomycetes</taxon>
        <taxon>Hypocreomycetidae</taxon>
        <taxon>Hypocreales</taxon>
        <taxon>Bionectriaceae</taxon>
        <taxon>Hapsidospora</taxon>
    </lineage>
</organism>
<proteinExistence type="predicted"/>
<feature type="compositionally biased region" description="Pro residues" evidence="1">
    <location>
        <begin position="847"/>
        <end position="862"/>
    </location>
</feature>
<feature type="compositionally biased region" description="Basic and acidic residues" evidence="1">
    <location>
        <begin position="37"/>
        <end position="56"/>
    </location>
</feature>
<feature type="region of interest" description="Disordered" evidence="1">
    <location>
        <begin position="747"/>
        <end position="941"/>
    </location>
</feature>
<dbReference type="HOGENOM" id="CLU_008374_0_0_1"/>
<comment type="caution">
    <text evidence="2">The sequence shown here is derived from an EMBL/GenBank/DDBJ whole genome shotgun (WGS) entry which is preliminary data.</text>
</comment>
<dbReference type="AlphaFoldDB" id="A0A086SYG5"/>
<reference evidence="3" key="1">
    <citation type="journal article" date="2014" name="Genome Announc.">
        <title>Genome sequence and annotation of Acremonium chrysogenum, producer of the beta-lactam antibiotic cephalosporin C.</title>
        <authorList>
            <person name="Terfehr D."/>
            <person name="Dahlmann T.A."/>
            <person name="Specht T."/>
            <person name="Zadra I."/>
            <person name="Kuernsteiner H."/>
            <person name="Kueck U."/>
        </authorList>
    </citation>
    <scope>NUCLEOTIDE SEQUENCE [LARGE SCALE GENOMIC DNA]</scope>
    <source>
        <strain evidence="3">ATCC 11550 / CBS 779.69 / DSM 880 / IAM 14645 / JCM 23072 / IMI 49137</strain>
    </source>
</reference>
<name>A0A086SYG5_HAPC1</name>